<dbReference type="InterPro" id="IPR036397">
    <property type="entry name" value="RNaseH_sf"/>
</dbReference>
<proteinExistence type="predicted"/>
<dbReference type="AlphaFoldDB" id="A0A2I0VL32"/>
<dbReference type="PROSITE" id="PS50994">
    <property type="entry name" value="INTEGRASE"/>
    <property type="match status" value="1"/>
</dbReference>
<evidence type="ECO:0000259" key="1">
    <source>
        <dbReference type="PROSITE" id="PS50994"/>
    </source>
</evidence>
<dbReference type="SUPFAM" id="SSF53098">
    <property type="entry name" value="Ribonuclease H-like"/>
    <property type="match status" value="1"/>
</dbReference>
<evidence type="ECO:0000313" key="2">
    <source>
        <dbReference type="EMBL" id="PKU64118.1"/>
    </source>
</evidence>
<accession>A0A2I0VL32</accession>
<dbReference type="PANTHER" id="PTHR35046:SF26">
    <property type="entry name" value="RNA-DIRECTED DNA POLYMERASE"/>
    <property type="match status" value="1"/>
</dbReference>
<dbReference type="InterPro" id="IPR056924">
    <property type="entry name" value="SH3_Tf2-1"/>
</dbReference>
<reference evidence="2 3" key="2">
    <citation type="journal article" date="2017" name="Nature">
        <title>The Apostasia genome and the evolution of orchids.</title>
        <authorList>
            <person name="Zhang G.Q."/>
            <person name="Liu K.W."/>
            <person name="Li Z."/>
            <person name="Lohaus R."/>
            <person name="Hsiao Y.Y."/>
            <person name="Niu S.C."/>
            <person name="Wang J.Y."/>
            <person name="Lin Y.C."/>
            <person name="Xu Q."/>
            <person name="Chen L.J."/>
            <person name="Yoshida K."/>
            <person name="Fujiwara S."/>
            <person name="Wang Z.W."/>
            <person name="Zhang Y.Q."/>
            <person name="Mitsuda N."/>
            <person name="Wang M."/>
            <person name="Liu G.H."/>
            <person name="Pecoraro L."/>
            <person name="Huang H.X."/>
            <person name="Xiao X.J."/>
            <person name="Lin M."/>
            <person name="Wu X.Y."/>
            <person name="Wu W.L."/>
            <person name="Chen Y.Y."/>
            <person name="Chang S.B."/>
            <person name="Sakamoto S."/>
            <person name="Ohme-Takagi M."/>
            <person name="Yagi M."/>
            <person name="Zeng S.J."/>
            <person name="Shen C.Y."/>
            <person name="Yeh C.M."/>
            <person name="Luo Y.B."/>
            <person name="Tsai W.C."/>
            <person name="Van de Peer Y."/>
            <person name="Liu Z.J."/>
        </authorList>
    </citation>
    <scope>NUCLEOTIDE SEQUENCE [LARGE SCALE GENOMIC DNA]</scope>
    <source>
        <tissue evidence="2">The whole plant</tissue>
    </source>
</reference>
<sequence>MAHFVSCKKTFDANHVARLFFKEIIRLHGIPRSITSDRDVKFISHFWRELWKRLNTELKLSSAYHPQTDGQTEVVNRTLGNMLRCLVQDHPKKWEEKLSQAEFAFNSMPNRSTGHCPFSIVYTKMPNHVVDVAILPKCRSSAAAQAADQFKEVVDKVHAKLNESNLKYKQAADEHRRQQLFNPGDLVMLRVRRERFTSGTYSKLSPKKIGPFPILRKINDNAYIIDLPASIQTSSTFNVSDIYRYHPPDAADTILNSPEASSSEEGET</sequence>
<dbReference type="PANTHER" id="PTHR35046">
    <property type="entry name" value="ZINC KNUCKLE (CCHC-TYPE) FAMILY PROTEIN"/>
    <property type="match status" value="1"/>
</dbReference>
<name>A0A2I0VL32_9ASPA</name>
<dbReference type="Gene3D" id="3.30.420.10">
    <property type="entry name" value="Ribonuclease H-like superfamily/Ribonuclease H"/>
    <property type="match status" value="1"/>
</dbReference>
<dbReference type="InterPro" id="IPR012337">
    <property type="entry name" value="RNaseH-like_sf"/>
</dbReference>
<feature type="domain" description="Integrase catalytic" evidence="1">
    <location>
        <begin position="1"/>
        <end position="125"/>
    </location>
</feature>
<dbReference type="InterPro" id="IPR001584">
    <property type="entry name" value="Integrase_cat-core"/>
</dbReference>
<gene>
    <name evidence="2" type="ORF">MA16_Dca008024</name>
</gene>
<evidence type="ECO:0000313" key="3">
    <source>
        <dbReference type="Proteomes" id="UP000233837"/>
    </source>
</evidence>
<dbReference type="EMBL" id="KZ503438">
    <property type="protein sequence ID" value="PKU64118.1"/>
    <property type="molecule type" value="Genomic_DNA"/>
</dbReference>
<protein>
    <recommendedName>
        <fullName evidence="1">Integrase catalytic domain-containing protein</fullName>
    </recommendedName>
</protein>
<keyword evidence="3" id="KW-1185">Reference proteome</keyword>
<organism evidence="2 3">
    <name type="scientific">Dendrobium catenatum</name>
    <dbReference type="NCBI Taxonomy" id="906689"/>
    <lineage>
        <taxon>Eukaryota</taxon>
        <taxon>Viridiplantae</taxon>
        <taxon>Streptophyta</taxon>
        <taxon>Embryophyta</taxon>
        <taxon>Tracheophyta</taxon>
        <taxon>Spermatophyta</taxon>
        <taxon>Magnoliopsida</taxon>
        <taxon>Liliopsida</taxon>
        <taxon>Asparagales</taxon>
        <taxon>Orchidaceae</taxon>
        <taxon>Epidendroideae</taxon>
        <taxon>Malaxideae</taxon>
        <taxon>Dendrobiinae</taxon>
        <taxon>Dendrobium</taxon>
    </lineage>
</organism>
<dbReference type="GO" id="GO:0003676">
    <property type="term" value="F:nucleic acid binding"/>
    <property type="evidence" value="ECO:0007669"/>
    <property type="project" value="InterPro"/>
</dbReference>
<dbReference type="GO" id="GO:0015074">
    <property type="term" value="P:DNA integration"/>
    <property type="evidence" value="ECO:0007669"/>
    <property type="project" value="InterPro"/>
</dbReference>
<reference evidence="2 3" key="1">
    <citation type="journal article" date="2016" name="Sci. Rep.">
        <title>The Dendrobium catenatum Lindl. genome sequence provides insights into polysaccharide synthase, floral development and adaptive evolution.</title>
        <authorList>
            <person name="Zhang G.Q."/>
            <person name="Xu Q."/>
            <person name="Bian C."/>
            <person name="Tsai W.C."/>
            <person name="Yeh C.M."/>
            <person name="Liu K.W."/>
            <person name="Yoshida K."/>
            <person name="Zhang L.S."/>
            <person name="Chang S.B."/>
            <person name="Chen F."/>
            <person name="Shi Y."/>
            <person name="Su Y.Y."/>
            <person name="Zhang Y.Q."/>
            <person name="Chen L.J."/>
            <person name="Yin Y."/>
            <person name="Lin M."/>
            <person name="Huang H."/>
            <person name="Deng H."/>
            <person name="Wang Z.W."/>
            <person name="Zhu S.L."/>
            <person name="Zhao X."/>
            <person name="Deng C."/>
            <person name="Niu S.C."/>
            <person name="Huang J."/>
            <person name="Wang M."/>
            <person name="Liu G.H."/>
            <person name="Yang H.J."/>
            <person name="Xiao X.J."/>
            <person name="Hsiao Y.Y."/>
            <person name="Wu W.L."/>
            <person name="Chen Y.Y."/>
            <person name="Mitsuda N."/>
            <person name="Ohme-Takagi M."/>
            <person name="Luo Y.B."/>
            <person name="Van de Peer Y."/>
            <person name="Liu Z.J."/>
        </authorList>
    </citation>
    <scope>NUCLEOTIDE SEQUENCE [LARGE SCALE GENOMIC DNA]</scope>
    <source>
        <tissue evidence="2">The whole plant</tissue>
    </source>
</reference>
<dbReference type="Pfam" id="PF24626">
    <property type="entry name" value="SH3_Tf2-1"/>
    <property type="match status" value="1"/>
</dbReference>
<dbReference type="Proteomes" id="UP000233837">
    <property type="component" value="Unassembled WGS sequence"/>
</dbReference>